<reference evidence="4" key="1">
    <citation type="submission" date="2025-08" db="UniProtKB">
        <authorList>
            <consortium name="Ensembl"/>
        </authorList>
    </citation>
    <scope>IDENTIFICATION</scope>
</reference>
<dbReference type="PRINTS" id="PR00837">
    <property type="entry name" value="V5TPXLIKE"/>
</dbReference>
<dbReference type="InterPro" id="IPR034117">
    <property type="entry name" value="SCP_CRISP"/>
</dbReference>
<comment type="similarity">
    <text evidence="1">Belongs to the CRISP family.</text>
</comment>
<dbReference type="CDD" id="cd05383">
    <property type="entry name" value="CAP_CRISP"/>
    <property type="match status" value="1"/>
</dbReference>
<dbReference type="InterPro" id="IPR035940">
    <property type="entry name" value="CAP_sf"/>
</dbReference>
<dbReference type="PROSITE" id="PS01010">
    <property type="entry name" value="CRISP_2"/>
    <property type="match status" value="1"/>
</dbReference>
<evidence type="ECO:0000313" key="4">
    <source>
        <dbReference type="Ensembl" id="ENSSPUP00000023234.1"/>
    </source>
</evidence>
<evidence type="ECO:0000259" key="3">
    <source>
        <dbReference type="SMART" id="SM00198"/>
    </source>
</evidence>
<reference evidence="4" key="2">
    <citation type="submission" date="2025-09" db="UniProtKB">
        <authorList>
            <consortium name="Ensembl"/>
        </authorList>
    </citation>
    <scope>IDENTIFICATION</scope>
</reference>
<keyword evidence="5" id="KW-1185">Reference proteome</keyword>
<dbReference type="InterPro" id="IPR014044">
    <property type="entry name" value="CAP_dom"/>
</dbReference>
<dbReference type="FunFam" id="3.40.33.10:FF:000005">
    <property type="entry name" value="Cysteine-rich secretory protein 2"/>
    <property type="match status" value="1"/>
</dbReference>
<organism evidence="4 5">
    <name type="scientific">Sphenodon punctatus</name>
    <name type="common">Tuatara</name>
    <name type="synonym">Hatteria punctata</name>
    <dbReference type="NCBI Taxonomy" id="8508"/>
    <lineage>
        <taxon>Eukaryota</taxon>
        <taxon>Metazoa</taxon>
        <taxon>Chordata</taxon>
        <taxon>Craniata</taxon>
        <taxon>Vertebrata</taxon>
        <taxon>Euteleostomi</taxon>
        <taxon>Lepidosauria</taxon>
        <taxon>Sphenodontia</taxon>
        <taxon>Sphenodontidae</taxon>
        <taxon>Sphenodon</taxon>
    </lineage>
</organism>
<dbReference type="Ensembl" id="ENSSPUT00000024776.1">
    <property type="protein sequence ID" value="ENSSPUP00000023234.1"/>
    <property type="gene ID" value="ENSSPUG00000017670.1"/>
</dbReference>
<evidence type="ECO:0000256" key="1">
    <source>
        <dbReference type="ARBA" id="ARBA00009923"/>
    </source>
</evidence>
<dbReference type="InterPro" id="IPR001283">
    <property type="entry name" value="CRISP-related"/>
</dbReference>
<proteinExistence type="inferred from homology"/>
<dbReference type="AlphaFoldDB" id="A0A8D0LBQ4"/>
<keyword evidence="2" id="KW-1015">Disulfide bond</keyword>
<accession>A0A8D0LBQ4</accession>
<dbReference type="PANTHER" id="PTHR10334">
    <property type="entry name" value="CYSTEINE-RICH SECRETORY PROTEIN-RELATED"/>
    <property type="match status" value="1"/>
</dbReference>
<dbReference type="Pfam" id="PF00188">
    <property type="entry name" value="CAP"/>
    <property type="match status" value="1"/>
</dbReference>
<evidence type="ECO:0000256" key="2">
    <source>
        <dbReference type="ARBA" id="ARBA00023157"/>
    </source>
</evidence>
<dbReference type="GeneTree" id="ENSGT00940000162013"/>
<feature type="domain" description="SCP" evidence="3">
    <location>
        <begin position="97"/>
        <end position="237"/>
    </location>
</feature>
<sequence>MPGDPGGELGRGWGRAAQRAATRLRPLHAPCPLGRRGGGGANATTASGQICHGPESRWCFQAVVTDQMLLFFDPHWGSLSPRFPLPAYARLSTDKADQQKEIVAKHNALRRGVTPTASNMVKMEWDSATAESAKRWANKCTLSHSPSAERSISNCGENLYMSSQPDSWSAAIQDWYDEVKDFKYGVGATKAGAMIGHYTQIVWFKSFQVGCAAAYCPLAIKEYYYVCQYCPAGNLPSKISTPYNAGQSCGDCPQACDNGLCSKYEELQVITKSLKGRLFCEGDSCQAQAHSPFLI</sequence>
<evidence type="ECO:0000313" key="5">
    <source>
        <dbReference type="Proteomes" id="UP000694392"/>
    </source>
</evidence>
<dbReference type="SMART" id="SM00198">
    <property type="entry name" value="SCP"/>
    <property type="match status" value="1"/>
</dbReference>
<name>A0A8D0LBQ4_SPHPU</name>
<dbReference type="Proteomes" id="UP000694392">
    <property type="component" value="Unplaced"/>
</dbReference>
<dbReference type="Gene3D" id="3.40.33.10">
    <property type="entry name" value="CAP"/>
    <property type="match status" value="1"/>
</dbReference>
<protein>
    <recommendedName>
        <fullName evidence="3">SCP domain-containing protein</fullName>
    </recommendedName>
</protein>
<dbReference type="InterPro" id="IPR018244">
    <property type="entry name" value="Allrgn_V5/Tpx1_CS"/>
</dbReference>
<dbReference type="SUPFAM" id="SSF55797">
    <property type="entry name" value="PR-1-like"/>
    <property type="match status" value="1"/>
</dbReference>
<dbReference type="PROSITE" id="PS01009">
    <property type="entry name" value="CRISP_1"/>
    <property type="match status" value="1"/>
</dbReference>
<dbReference type="GO" id="GO:0005576">
    <property type="term" value="C:extracellular region"/>
    <property type="evidence" value="ECO:0007669"/>
    <property type="project" value="InterPro"/>
</dbReference>